<dbReference type="AlphaFoldDB" id="M2T7P5"/>
<sequence>MPGGPSGPSGYPKPDFYSEQVFAMHMMSRLFSRFPRAIFLAGAALAVLTLDPAQGLHAQENGAVADRVPNRTQGGGPYNRLILRNATMIDGTGAPAQGPVDIVISGDRIAEIRSIGAPMAVDETLRAEPGDYEIDLTGKYVLPGFVDAHVHLHSLNDPQGVPSEYILKLWMANGVTSVREVGSNRPMEWSLDVKRRSAANEIVAPRFDVYPFFQDIRGAMPNTVEDARAAIREAKQRGADGIKFIGGPEDVLKAAIDEANKIGLHTTMHHAQPSVAYADVLDTSAIGLESMEHWYGLPEAMFVDKQLQRWPNDYVNENEQARFAEAGRLWKQAAPPGSDKWNEVMDTLLEREFVLDPTFTAYLTGRDFMRMSRAQWHEDYTLPALWDYYRPSRVHHGSYWFDWTTEDEMDWKENYRLWMQFVNEYKNRGGLVSVGSDSGYIYNLYGFGYVQEMELLREAGFTPLEVMHAATQVGAKVLGHDDEVGTIRVGRKADLAIVDGNPLQNMKRLFGTGTLVLNDETGETERVGGIDYTVKDGIVYDAKALRAEIRQMVADAKAERGMAEGVMPIVTVDRTR</sequence>
<protein>
    <submittedName>
        <fullName evidence="2">Amidohydrolase family enzyme</fullName>
    </submittedName>
</protein>
<dbReference type="SUPFAM" id="SSF51556">
    <property type="entry name" value="Metallo-dependent hydrolases"/>
    <property type="match status" value="1"/>
</dbReference>
<reference evidence="2 3" key="1">
    <citation type="journal article" date="2013" name="Genome Announc.">
        <title>Draft Genome Sequence of Strain JLT2015T, Belonging to the Family Sphingomonadaceae of the Alphaproteobacteria.</title>
        <authorList>
            <person name="Tang K."/>
            <person name="Liu K."/>
            <person name="Li S."/>
            <person name="Jiao N."/>
        </authorList>
    </citation>
    <scope>NUCLEOTIDE SEQUENCE [LARGE SCALE GENOMIC DNA]</scope>
    <source>
        <strain evidence="2 3">JLT2015</strain>
    </source>
</reference>
<dbReference type="SUPFAM" id="SSF51338">
    <property type="entry name" value="Composite domain of metallo-dependent hydrolases"/>
    <property type="match status" value="1"/>
</dbReference>
<feature type="domain" description="Amidohydrolase-related" evidence="1">
    <location>
        <begin position="140"/>
        <end position="306"/>
    </location>
</feature>
<dbReference type="PATRIC" id="fig|1234595.3.peg.1937"/>
<dbReference type="Gene3D" id="3.30.110.90">
    <property type="entry name" value="Amidohydrolase"/>
    <property type="match status" value="1"/>
</dbReference>
<keyword evidence="2" id="KW-0378">Hydrolase</keyword>
<proteinExistence type="predicted"/>
<name>M2T7P5_9SPHN</name>
<dbReference type="PANTHER" id="PTHR43135">
    <property type="entry name" value="ALPHA-D-RIBOSE 1-METHYLPHOSPHONATE 5-TRIPHOSPHATE DIPHOSPHATASE"/>
    <property type="match status" value="1"/>
</dbReference>
<dbReference type="Gene3D" id="3.20.20.140">
    <property type="entry name" value="Metal-dependent hydrolases"/>
    <property type="match status" value="1"/>
</dbReference>
<organism evidence="2 3">
    <name type="scientific">Pacificimonas flava</name>
    <dbReference type="NCBI Taxonomy" id="1234595"/>
    <lineage>
        <taxon>Bacteria</taxon>
        <taxon>Pseudomonadati</taxon>
        <taxon>Pseudomonadota</taxon>
        <taxon>Alphaproteobacteria</taxon>
        <taxon>Sphingomonadales</taxon>
        <taxon>Sphingosinicellaceae</taxon>
        <taxon>Pacificimonas</taxon>
    </lineage>
</organism>
<accession>M2T7P5</accession>
<dbReference type="Pfam" id="PF01979">
    <property type="entry name" value="Amidohydro_1"/>
    <property type="match status" value="2"/>
</dbReference>
<gene>
    <name evidence="2" type="ORF">C725_1936</name>
</gene>
<comment type="caution">
    <text evidence="2">The sequence shown here is derived from an EMBL/GenBank/DDBJ whole genome shotgun (WGS) entry which is preliminary data.</text>
</comment>
<dbReference type="Gene3D" id="1.20.58.520">
    <property type="entry name" value="Amidohydrolase"/>
    <property type="match status" value="1"/>
</dbReference>
<dbReference type="GO" id="GO:0016810">
    <property type="term" value="F:hydrolase activity, acting on carbon-nitrogen (but not peptide) bonds"/>
    <property type="evidence" value="ECO:0007669"/>
    <property type="project" value="InterPro"/>
</dbReference>
<dbReference type="EMBL" id="AMRV01000006">
    <property type="protein sequence ID" value="EMD82549.1"/>
    <property type="molecule type" value="Genomic_DNA"/>
</dbReference>
<dbReference type="InterPro" id="IPR051781">
    <property type="entry name" value="Metallo-dep_Hydrolase"/>
</dbReference>
<keyword evidence="3" id="KW-1185">Reference proteome</keyword>
<evidence type="ECO:0000259" key="1">
    <source>
        <dbReference type="Pfam" id="PF01979"/>
    </source>
</evidence>
<feature type="domain" description="Amidohydrolase-related" evidence="1">
    <location>
        <begin position="425"/>
        <end position="537"/>
    </location>
</feature>
<dbReference type="InterPro" id="IPR006680">
    <property type="entry name" value="Amidohydro-rel"/>
</dbReference>
<dbReference type="InterPro" id="IPR011059">
    <property type="entry name" value="Metal-dep_hydrolase_composite"/>
</dbReference>
<evidence type="ECO:0000313" key="3">
    <source>
        <dbReference type="Proteomes" id="UP000011717"/>
    </source>
</evidence>
<dbReference type="Gene3D" id="2.30.40.10">
    <property type="entry name" value="Urease, subunit C, domain 1"/>
    <property type="match status" value="2"/>
</dbReference>
<dbReference type="PANTHER" id="PTHR43135:SF3">
    <property type="entry name" value="ALPHA-D-RIBOSE 1-METHYLPHOSPHONATE 5-TRIPHOSPHATE DIPHOSPHATASE"/>
    <property type="match status" value="1"/>
</dbReference>
<evidence type="ECO:0000313" key="2">
    <source>
        <dbReference type="EMBL" id="EMD82549.1"/>
    </source>
</evidence>
<dbReference type="Proteomes" id="UP000011717">
    <property type="component" value="Unassembled WGS sequence"/>
</dbReference>
<dbReference type="InterPro" id="IPR032466">
    <property type="entry name" value="Metal_Hydrolase"/>
</dbReference>